<evidence type="ECO:0000313" key="6">
    <source>
        <dbReference type="Proteomes" id="UP000215828"/>
    </source>
</evidence>
<dbReference type="CDD" id="cd15457">
    <property type="entry name" value="NADAR"/>
    <property type="match status" value="1"/>
</dbReference>
<evidence type="ECO:0000313" key="7">
    <source>
        <dbReference type="Proteomes" id="UP000216316"/>
    </source>
</evidence>
<reference evidence="6 7" key="3">
    <citation type="submission" date="2017-09" db="EMBL/GenBank/DDBJ databases">
        <title>Tripartite evolution among Lactobacillus johnsonii, Lactobacillus taiwanensis, Lactobacillus reuteri and their rodent host.</title>
        <authorList>
            <person name="Wang T."/>
            <person name="Knowles S."/>
            <person name="Cheng C."/>
        </authorList>
    </citation>
    <scope>NUCLEOTIDE SEQUENCE [LARGE SCALE GENOMIC DNA]</scope>
    <source>
        <strain evidence="5 6">609q</strain>
        <strain evidence="4 7">609u</strain>
    </source>
</reference>
<dbReference type="SUPFAM" id="SSF143990">
    <property type="entry name" value="YbiA-like"/>
    <property type="match status" value="1"/>
</dbReference>
<evidence type="ECO:0000259" key="3">
    <source>
        <dbReference type="Pfam" id="PF08719"/>
    </source>
</evidence>
<reference evidence="5 6" key="1">
    <citation type="submission" date="2017-04" db="EMBL/GenBank/DDBJ databases">
        <authorList>
            <person name="Afonso C.L."/>
            <person name="Miller P.J."/>
            <person name="Scott M.A."/>
            <person name="Spackman E."/>
            <person name="Goraichik I."/>
            <person name="Dimitrov K.M."/>
            <person name="Suarez D.L."/>
            <person name="Swayne D.E."/>
        </authorList>
    </citation>
    <scope>NUCLEOTIDE SEQUENCE [LARGE SCALE GENOMIC DNA]</scope>
    <source>
        <strain evidence="5 6">609q</strain>
    </source>
</reference>
<dbReference type="EMBL" id="NGNV01000003">
    <property type="protein sequence ID" value="OYR88925.1"/>
    <property type="molecule type" value="Genomic_DNA"/>
</dbReference>
<feature type="domain" description="NADAR" evidence="3">
    <location>
        <begin position="20"/>
        <end position="199"/>
    </location>
</feature>
<keyword evidence="7" id="KW-1185">Reference proteome</keyword>
<dbReference type="InterPro" id="IPR037238">
    <property type="entry name" value="YbiA-like_sf"/>
</dbReference>
<protein>
    <recommendedName>
        <fullName evidence="3">NADAR domain-containing protein</fullName>
    </recommendedName>
</protein>
<dbReference type="InterPro" id="IPR012816">
    <property type="entry name" value="NADAR"/>
</dbReference>
<evidence type="ECO:0000256" key="2">
    <source>
        <dbReference type="ARBA" id="ARBA00000751"/>
    </source>
</evidence>
<gene>
    <name evidence="4" type="ORF">CBF53_01025</name>
    <name evidence="5" type="ORF">CBF70_01815</name>
</gene>
<name>A0A256LIX5_9LACO</name>
<dbReference type="Pfam" id="PF08719">
    <property type="entry name" value="NADAR"/>
    <property type="match status" value="1"/>
</dbReference>
<dbReference type="EMBL" id="NGNX01000005">
    <property type="protein sequence ID" value="OYR92966.1"/>
    <property type="molecule type" value="Genomic_DNA"/>
</dbReference>
<comment type="caution">
    <text evidence="5">The sequence shown here is derived from an EMBL/GenBank/DDBJ whole genome shotgun (WGS) entry which is preliminary data.</text>
</comment>
<comment type="catalytic activity">
    <reaction evidence="1">
        <text>5-amino-6-(5-phospho-D-ribosylamino)uracil + H2O = 5,6-diaminouracil + D-ribose 5-phosphate</text>
        <dbReference type="Rhea" id="RHEA:55020"/>
        <dbReference type="ChEBI" id="CHEBI:15377"/>
        <dbReference type="ChEBI" id="CHEBI:46252"/>
        <dbReference type="ChEBI" id="CHEBI:58453"/>
        <dbReference type="ChEBI" id="CHEBI:78346"/>
    </reaction>
</comment>
<dbReference type="AlphaFoldDB" id="A0A256LIX5"/>
<dbReference type="Proteomes" id="UP000216316">
    <property type="component" value="Unassembled WGS sequence"/>
</dbReference>
<organism evidence="5 6">
    <name type="scientific">Lactobacillus taiwanensis</name>
    <dbReference type="NCBI Taxonomy" id="508451"/>
    <lineage>
        <taxon>Bacteria</taxon>
        <taxon>Bacillati</taxon>
        <taxon>Bacillota</taxon>
        <taxon>Bacilli</taxon>
        <taxon>Lactobacillales</taxon>
        <taxon>Lactobacillaceae</taxon>
        <taxon>Lactobacillus</taxon>
    </lineage>
</organism>
<dbReference type="NCBIfam" id="TIGR02464">
    <property type="entry name" value="ribofla_fusion"/>
    <property type="match status" value="1"/>
</dbReference>
<evidence type="ECO:0000313" key="5">
    <source>
        <dbReference type="EMBL" id="OYR92966.1"/>
    </source>
</evidence>
<evidence type="ECO:0000256" key="1">
    <source>
        <dbReference type="ARBA" id="ARBA00000022"/>
    </source>
</evidence>
<evidence type="ECO:0000313" key="4">
    <source>
        <dbReference type="EMBL" id="OYR88925.1"/>
    </source>
</evidence>
<reference evidence="4" key="2">
    <citation type="submission" date="2017-05" db="EMBL/GenBank/DDBJ databases">
        <authorList>
            <person name="Lin X.B."/>
            <person name="Stothard P."/>
            <person name="Tasseva G."/>
            <person name="Walter J."/>
        </authorList>
    </citation>
    <scope>NUCLEOTIDE SEQUENCE</scope>
    <source>
        <strain evidence="4">609u</strain>
    </source>
</reference>
<dbReference type="Proteomes" id="UP000215828">
    <property type="component" value="Unassembled WGS sequence"/>
</dbReference>
<dbReference type="Gene3D" id="1.10.357.40">
    <property type="entry name" value="YbiA-like"/>
    <property type="match status" value="1"/>
</dbReference>
<comment type="catalytic activity">
    <reaction evidence="2">
        <text>2,5-diamino-6-hydroxy-4-(5-phosphoribosylamino)-pyrimidine + H2O = 2,5,6-triamino-4-hydroxypyrimidine + D-ribose 5-phosphate</text>
        <dbReference type="Rhea" id="RHEA:23436"/>
        <dbReference type="ChEBI" id="CHEBI:15377"/>
        <dbReference type="ChEBI" id="CHEBI:58614"/>
        <dbReference type="ChEBI" id="CHEBI:78346"/>
        <dbReference type="ChEBI" id="CHEBI:137796"/>
    </reaction>
</comment>
<accession>A0A256LIX5</accession>
<proteinExistence type="predicted"/>
<sequence length="223" mass="25803">MEQVKCNNKLIGYSADTYVFYFNSATPDSPFSNFYKPENGINLYVNNDKLSYRKNNNTKKVLHFDSVEQIFAFGKAISMHDKETAKKVYDYPNKHSNYKSLAFKYLGRSVKNYNDDIWQKKAPKYMKLGMLAKFDQDEFAKNALKTVSNKQLVEANPYDRKWGCGISISKLKNMDNVASVINDHNNLQGKLLTKVKDELLNDSEVLRKKAKAHALSKERFLLR</sequence>
<dbReference type="RefSeq" id="WP_094496630.1">
    <property type="nucleotide sequence ID" value="NZ_NGNV01000003.1"/>
</dbReference>